<evidence type="ECO:0000313" key="2">
    <source>
        <dbReference type="Proteomes" id="UP000775213"/>
    </source>
</evidence>
<proteinExistence type="predicted"/>
<evidence type="ECO:0000313" key="1">
    <source>
        <dbReference type="EMBL" id="KAH0463498.1"/>
    </source>
</evidence>
<organism evidence="1 2">
    <name type="scientific">Dendrobium chrysotoxum</name>
    <name type="common">Orchid</name>
    <dbReference type="NCBI Taxonomy" id="161865"/>
    <lineage>
        <taxon>Eukaryota</taxon>
        <taxon>Viridiplantae</taxon>
        <taxon>Streptophyta</taxon>
        <taxon>Embryophyta</taxon>
        <taxon>Tracheophyta</taxon>
        <taxon>Spermatophyta</taxon>
        <taxon>Magnoliopsida</taxon>
        <taxon>Liliopsida</taxon>
        <taxon>Asparagales</taxon>
        <taxon>Orchidaceae</taxon>
        <taxon>Epidendroideae</taxon>
        <taxon>Malaxideae</taxon>
        <taxon>Dendrobiinae</taxon>
        <taxon>Dendrobium</taxon>
    </lineage>
</organism>
<accession>A0AAV7H691</accession>
<reference evidence="1 2" key="1">
    <citation type="journal article" date="2021" name="Hortic Res">
        <title>Chromosome-scale assembly of the Dendrobium chrysotoxum genome enhances the understanding of orchid evolution.</title>
        <authorList>
            <person name="Zhang Y."/>
            <person name="Zhang G.Q."/>
            <person name="Zhang D."/>
            <person name="Liu X.D."/>
            <person name="Xu X.Y."/>
            <person name="Sun W.H."/>
            <person name="Yu X."/>
            <person name="Zhu X."/>
            <person name="Wang Z.W."/>
            <person name="Zhao X."/>
            <person name="Zhong W.Y."/>
            <person name="Chen H."/>
            <person name="Yin W.L."/>
            <person name="Huang T."/>
            <person name="Niu S.C."/>
            <person name="Liu Z.J."/>
        </authorList>
    </citation>
    <scope>NUCLEOTIDE SEQUENCE [LARGE SCALE GENOMIC DNA]</scope>
    <source>
        <strain evidence="1">Lindl</strain>
    </source>
</reference>
<dbReference type="Proteomes" id="UP000775213">
    <property type="component" value="Unassembled WGS sequence"/>
</dbReference>
<sequence>MISVDFSSISSVSRSKIGGELVISENGQVFAEEEERMLRENIVHRPVKTSVDLAGNPHQFTRADGVSVALPIIHASVKHICFALQHHSASSYRSFIHIFNFNVRKRRHFIDLRYVRLRDKAGPAIKQQSYWIVSRHATEIVSQGFSSCFVITFNMEGRERIITGLDATLITLNKP</sequence>
<comment type="caution">
    <text evidence="1">The sequence shown here is derived from an EMBL/GenBank/DDBJ whole genome shotgun (WGS) entry which is preliminary data.</text>
</comment>
<name>A0AAV7H691_DENCH</name>
<keyword evidence="2" id="KW-1185">Reference proteome</keyword>
<gene>
    <name evidence="1" type="ORF">IEQ34_008080</name>
</gene>
<dbReference type="EMBL" id="JAGFBR010000008">
    <property type="protein sequence ID" value="KAH0463498.1"/>
    <property type="molecule type" value="Genomic_DNA"/>
</dbReference>
<dbReference type="AlphaFoldDB" id="A0AAV7H691"/>
<protein>
    <submittedName>
        <fullName evidence="1">Uncharacterized protein</fullName>
    </submittedName>
</protein>